<reference evidence="1" key="1">
    <citation type="submission" date="2019-11" db="UniProtKB">
        <authorList>
            <consortium name="WormBaseParasite"/>
        </authorList>
    </citation>
    <scope>IDENTIFICATION</scope>
</reference>
<evidence type="ECO:0000313" key="1">
    <source>
        <dbReference type="WBParaSite" id="MCU_010449-RA"/>
    </source>
</evidence>
<name>A0A5K3FR32_MESCO</name>
<accession>A0A5K3FR32</accession>
<dbReference type="WBParaSite" id="MCU_010449-RA">
    <property type="protein sequence ID" value="MCU_010449-RA"/>
    <property type="gene ID" value="MCU_010449"/>
</dbReference>
<organism evidence="1">
    <name type="scientific">Mesocestoides corti</name>
    <name type="common">Flatworm</name>
    <dbReference type="NCBI Taxonomy" id="53468"/>
    <lineage>
        <taxon>Eukaryota</taxon>
        <taxon>Metazoa</taxon>
        <taxon>Spiralia</taxon>
        <taxon>Lophotrochozoa</taxon>
        <taxon>Platyhelminthes</taxon>
        <taxon>Cestoda</taxon>
        <taxon>Eucestoda</taxon>
        <taxon>Cyclophyllidea</taxon>
        <taxon>Mesocestoididae</taxon>
        <taxon>Mesocestoides</taxon>
    </lineage>
</organism>
<dbReference type="AlphaFoldDB" id="A0A5K3FR32"/>
<proteinExistence type="predicted"/>
<protein>
    <submittedName>
        <fullName evidence="1">Lipoprotein</fullName>
    </submittedName>
</protein>
<sequence length="68" mass="6960">MPMLVTVCGCTGARGRHRAPVVIDGISVRNAARLRAICSVGEVARKGAGSQGGLANCKLAMIRSSPNP</sequence>